<reference evidence="2 3" key="2">
    <citation type="journal article" date="2018" name="New Phytol.">
        <title>High intraspecific genome diversity in the model arbuscular mycorrhizal symbiont Rhizophagus irregularis.</title>
        <authorList>
            <person name="Chen E.C.H."/>
            <person name="Morin E."/>
            <person name="Beaudet D."/>
            <person name="Noel J."/>
            <person name="Yildirir G."/>
            <person name="Ndikumana S."/>
            <person name="Charron P."/>
            <person name="St-Onge C."/>
            <person name="Giorgi J."/>
            <person name="Kruger M."/>
            <person name="Marton T."/>
            <person name="Ropars J."/>
            <person name="Grigoriev I.V."/>
            <person name="Hainaut M."/>
            <person name="Henrissat B."/>
            <person name="Roux C."/>
            <person name="Martin F."/>
            <person name="Corradi N."/>
        </authorList>
    </citation>
    <scope>NUCLEOTIDE SEQUENCE [LARGE SCALE GENOMIC DNA]</scope>
    <source>
        <strain evidence="2 3">DAOM 197198</strain>
    </source>
</reference>
<feature type="transmembrane region" description="Helical" evidence="1">
    <location>
        <begin position="33"/>
        <end position="51"/>
    </location>
</feature>
<sequence>MTIINNRKTYCLIKFLCMKVHYCIFLYQLYPNYVVLQFSVFWFFAIGEYIVESE</sequence>
<organism evidence="2 3">
    <name type="scientific">Rhizophagus irregularis (strain DAOM 181602 / DAOM 197198 / MUCL 43194)</name>
    <name type="common">Arbuscular mycorrhizal fungus</name>
    <name type="synonym">Glomus intraradices</name>
    <dbReference type="NCBI Taxonomy" id="747089"/>
    <lineage>
        <taxon>Eukaryota</taxon>
        <taxon>Fungi</taxon>
        <taxon>Fungi incertae sedis</taxon>
        <taxon>Mucoromycota</taxon>
        <taxon>Glomeromycotina</taxon>
        <taxon>Glomeromycetes</taxon>
        <taxon>Glomerales</taxon>
        <taxon>Glomeraceae</taxon>
        <taxon>Rhizophagus</taxon>
    </lineage>
</organism>
<evidence type="ECO:0000313" key="3">
    <source>
        <dbReference type="Proteomes" id="UP000018888"/>
    </source>
</evidence>
<keyword evidence="3" id="KW-1185">Reference proteome</keyword>
<keyword evidence="1" id="KW-0812">Transmembrane</keyword>
<keyword evidence="1" id="KW-1133">Transmembrane helix</keyword>
<dbReference type="Proteomes" id="UP000018888">
    <property type="component" value="Unassembled WGS sequence"/>
</dbReference>
<comment type="caution">
    <text evidence="2">The sequence shown here is derived from an EMBL/GenBank/DDBJ whole genome shotgun (WGS) entry which is preliminary data.</text>
</comment>
<dbReference type="AlphaFoldDB" id="A0A2P4P898"/>
<reference evidence="2 3" key="1">
    <citation type="journal article" date="2013" name="Proc. Natl. Acad. Sci. U.S.A.">
        <title>Genome of an arbuscular mycorrhizal fungus provides insight into the oldest plant symbiosis.</title>
        <authorList>
            <person name="Tisserant E."/>
            <person name="Malbreil M."/>
            <person name="Kuo A."/>
            <person name="Kohler A."/>
            <person name="Symeonidi A."/>
            <person name="Balestrini R."/>
            <person name="Charron P."/>
            <person name="Duensing N."/>
            <person name="Frei Dit Frey N."/>
            <person name="Gianinazzi-Pearson V."/>
            <person name="Gilbert L.B."/>
            <person name="Handa Y."/>
            <person name="Herr J.R."/>
            <person name="Hijri M."/>
            <person name="Koul R."/>
            <person name="Kawaguchi M."/>
            <person name="Krajinski F."/>
            <person name="Lammers P.J."/>
            <person name="Masclaux F.G."/>
            <person name="Murat C."/>
            <person name="Morin E."/>
            <person name="Ndikumana S."/>
            <person name="Pagni M."/>
            <person name="Petitpierre D."/>
            <person name="Requena N."/>
            <person name="Rosikiewicz P."/>
            <person name="Riley R."/>
            <person name="Saito K."/>
            <person name="San Clemente H."/>
            <person name="Shapiro H."/>
            <person name="van Tuinen D."/>
            <person name="Becard G."/>
            <person name="Bonfante P."/>
            <person name="Paszkowski U."/>
            <person name="Shachar-Hill Y.Y."/>
            <person name="Tuskan G.A."/>
            <person name="Young P.W."/>
            <person name="Sanders I.R."/>
            <person name="Henrissat B."/>
            <person name="Rensing S.A."/>
            <person name="Grigoriev I.V."/>
            <person name="Corradi N."/>
            <person name="Roux C."/>
            <person name="Martin F."/>
        </authorList>
    </citation>
    <scope>NUCLEOTIDE SEQUENCE [LARGE SCALE GENOMIC DNA]</scope>
    <source>
        <strain evidence="2 3">DAOM 197198</strain>
    </source>
</reference>
<evidence type="ECO:0000313" key="2">
    <source>
        <dbReference type="EMBL" id="POG61610.1"/>
    </source>
</evidence>
<accession>A0A2P4P898</accession>
<name>A0A2P4P898_RHIID</name>
<proteinExistence type="predicted"/>
<gene>
    <name evidence="2" type="ORF">GLOIN_2v683182</name>
</gene>
<keyword evidence="1" id="KW-0472">Membrane</keyword>
<protein>
    <submittedName>
        <fullName evidence="2">Uncharacterized protein</fullName>
    </submittedName>
</protein>
<evidence type="ECO:0000256" key="1">
    <source>
        <dbReference type="SAM" id="Phobius"/>
    </source>
</evidence>
<dbReference type="EMBL" id="AUPC02000333">
    <property type="protein sequence ID" value="POG61610.1"/>
    <property type="molecule type" value="Genomic_DNA"/>
</dbReference>